<feature type="transmembrane region" description="Helical" evidence="6">
    <location>
        <begin position="270"/>
        <end position="290"/>
    </location>
</feature>
<organism evidence="7 8">
    <name type="scientific">Chaetoceros tenuissimus</name>
    <dbReference type="NCBI Taxonomy" id="426638"/>
    <lineage>
        <taxon>Eukaryota</taxon>
        <taxon>Sar</taxon>
        <taxon>Stramenopiles</taxon>
        <taxon>Ochrophyta</taxon>
        <taxon>Bacillariophyta</taxon>
        <taxon>Coscinodiscophyceae</taxon>
        <taxon>Chaetocerotophycidae</taxon>
        <taxon>Chaetocerotales</taxon>
        <taxon>Chaetocerotaceae</taxon>
        <taxon>Chaetoceros</taxon>
    </lineage>
</organism>
<dbReference type="PANTHER" id="PTHR23112:SF0">
    <property type="entry name" value="TRANSMEMBRANE PROTEIN 116"/>
    <property type="match status" value="1"/>
</dbReference>
<feature type="compositionally biased region" description="Polar residues" evidence="5">
    <location>
        <begin position="465"/>
        <end position="486"/>
    </location>
</feature>
<sequence length="509" mass="57505">MPNMPTSDMNVPYSFYYKKSTIVLGISTASISAVSSFIILSIIFRTKSQLSTTYHRIITWLCIADICTSISIALSTVPMPKDMPYPFEMPSYGNQTTCKVQGMVYLIGNSFVFCFNGMLNIYYLCSLGFNMSEKKIRRYIEIPLLLFGIACCIGIPTAQVSNTINPGPLDPYCASYVPPCEDGSEECDEDGRASYDEAYLATLCTGFITLMVCMSYITFVFYRNKWKLKQANENTKEDEEGGSQMNAEAAEEIQHRMETLKHAQETARTITIQAFMYILAFNCVWVFGFLEYLLELGIFNGNNSTRDTLAILRMIFQPSQGTFNMLIFIYHKVHNLRKSDEDIPYYETLAITIFRPDLLDEDSQIISNFNLVVEDFYALNTKRKMVQLEMHREGPSDDSVMLSGKESDSRRAEVDLASIGNFDNSSKRMPSAPHISSLAGFSTNLDNDVDENSEPNVLASAATVERQNASNTGNDDNDISYAQETNFTDDDHLSFKSFFSRKKKEDPNE</sequence>
<dbReference type="PANTHER" id="PTHR23112">
    <property type="entry name" value="G PROTEIN-COUPLED RECEPTOR 157-RELATED"/>
    <property type="match status" value="1"/>
</dbReference>
<keyword evidence="8" id="KW-1185">Reference proteome</keyword>
<dbReference type="SUPFAM" id="SSF81321">
    <property type="entry name" value="Family A G protein-coupled receptor-like"/>
    <property type="match status" value="1"/>
</dbReference>
<feature type="transmembrane region" description="Helical" evidence="6">
    <location>
        <begin position="198"/>
        <end position="222"/>
    </location>
</feature>
<feature type="transmembrane region" description="Helical" evidence="6">
    <location>
        <begin position="310"/>
        <end position="330"/>
    </location>
</feature>
<evidence type="ECO:0000256" key="4">
    <source>
        <dbReference type="ARBA" id="ARBA00023136"/>
    </source>
</evidence>
<evidence type="ECO:0000256" key="2">
    <source>
        <dbReference type="ARBA" id="ARBA00022692"/>
    </source>
</evidence>
<feature type="region of interest" description="Disordered" evidence="5">
    <location>
        <begin position="461"/>
        <end position="486"/>
    </location>
</feature>
<proteinExistence type="predicted"/>
<reference evidence="7 8" key="1">
    <citation type="journal article" date="2021" name="Sci. Rep.">
        <title>The genome of the diatom Chaetoceros tenuissimus carries an ancient integrated fragment of an extant virus.</title>
        <authorList>
            <person name="Hongo Y."/>
            <person name="Kimura K."/>
            <person name="Takaki Y."/>
            <person name="Yoshida Y."/>
            <person name="Baba S."/>
            <person name="Kobayashi G."/>
            <person name="Nagasaki K."/>
            <person name="Hano T."/>
            <person name="Tomaru Y."/>
        </authorList>
    </citation>
    <scope>NUCLEOTIDE SEQUENCE [LARGE SCALE GENOMIC DNA]</scope>
    <source>
        <strain evidence="7 8">NIES-3715</strain>
    </source>
</reference>
<dbReference type="EMBL" id="BLLK01000022">
    <property type="protein sequence ID" value="GFH46502.1"/>
    <property type="molecule type" value="Genomic_DNA"/>
</dbReference>
<dbReference type="GO" id="GO:0004930">
    <property type="term" value="F:G protein-coupled receptor activity"/>
    <property type="evidence" value="ECO:0007669"/>
    <property type="project" value="TreeGrafter"/>
</dbReference>
<keyword evidence="2 6" id="KW-0812">Transmembrane</keyword>
<dbReference type="AlphaFoldDB" id="A0AAD3H0U9"/>
<dbReference type="GO" id="GO:0007189">
    <property type="term" value="P:adenylate cyclase-activating G protein-coupled receptor signaling pathway"/>
    <property type="evidence" value="ECO:0007669"/>
    <property type="project" value="TreeGrafter"/>
</dbReference>
<evidence type="ECO:0000313" key="7">
    <source>
        <dbReference type="EMBL" id="GFH46502.1"/>
    </source>
</evidence>
<protein>
    <submittedName>
        <fullName evidence="7">Uncharacterized protein</fullName>
    </submittedName>
</protein>
<evidence type="ECO:0000313" key="8">
    <source>
        <dbReference type="Proteomes" id="UP001054902"/>
    </source>
</evidence>
<feature type="transmembrane region" description="Helical" evidence="6">
    <location>
        <begin position="144"/>
        <end position="161"/>
    </location>
</feature>
<feature type="transmembrane region" description="Helical" evidence="6">
    <location>
        <begin position="57"/>
        <end position="80"/>
    </location>
</feature>
<dbReference type="GO" id="GO:0005886">
    <property type="term" value="C:plasma membrane"/>
    <property type="evidence" value="ECO:0007669"/>
    <property type="project" value="TreeGrafter"/>
</dbReference>
<evidence type="ECO:0000256" key="3">
    <source>
        <dbReference type="ARBA" id="ARBA00022989"/>
    </source>
</evidence>
<name>A0AAD3H0U9_9STRA</name>
<evidence type="ECO:0000256" key="5">
    <source>
        <dbReference type="SAM" id="MobiDB-lite"/>
    </source>
</evidence>
<evidence type="ECO:0000256" key="6">
    <source>
        <dbReference type="SAM" id="Phobius"/>
    </source>
</evidence>
<feature type="transmembrane region" description="Helical" evidence="6">
    <location>
        <begin position="100"/>
        <end position="123"/>
    </location>
</feature>
<dbReference type="Gene3D" id="1.20.1070.10">
    <property type="entry name" value="Rhodopsin 7-helix transmembrane proteins"/>
    <property type="match status" value="1"/>
</dbReference>
<gene>
    <name evidence="7" type="ORF">CTEN210_02976</name>
</gene>
<keyword evidence="3 6" id="KW-1133">Transmembrane helix</keyword>
<comment type="caution">
    <text evidence="7">The sequence shown here is derived from an EMBL/GenBank/DDBJ whole genome shotgun (WGS) entry which is preliminary data.</text>
</comment>
<keyword evidence="4 6" id="KW-0472">Membrane</keyword>
<accession>A0AAD3H0U9</accession>
<dbReference type="Proteomes" id="UP001054902">
    <property type="component" value="Unassembled WGS sequence"/>
</dbReference>
<evidence type="ECO:0000256" key="1">
    <source>
        <dbReference type="ARBA" id="ARBA00004141"/>
    </source>
</evidence>
<comment type="subcellular location">
    <subcellularLocation>
        <location evidence="1">Membrane</location>
        <topology evidence="1">Multi-pass membrane protein</topology>
    </subcellularLocation>
</comment>
<feature type="transmembrane region" description="Helical" evidence="6">
    <location>
        <begin position="20"/>
        <end position="45"/>
    </location>
</feature>